<name>A0A915HP93_ROMCU</name>
<organism evidence="2 3">
    <name type="scientific">Romanomermis culicivorax</name>
    <name type="common">Nematode worm</name>
    <dbReference type="NCBI Taxonomy" id="13658"/>
    <lineage>
        <taxon>Eukaryota</taxon>
        <taxon>Metazoa</taxon>
        <taxon>Ecdysozoa</taxon>
        <taxon>Nematoda</taxon>
        <taxon>Enoplea</taxon>
        <taxon>Dorylaimia</taxon>
        <taxon>Mermithida</taxon>
        <taxon>Mermithoidea</taxon>
        <taxon>Mermithidae</taxon>
        <taxon>Romanomermis</taxon>
    </lineage>
</organism>
<feature type="region of interest" description="Disordered" evidence="1">
    <location>
        <begin position="1"/>
        <end position="26"/>
    </location>
</feature>
<evidence type="ECO:0000313" key="3">
    <source>
        <dbReference type="WBParaSite" id="nRc.2.0.1.t03534-RA"/>
    </source>
</evidence>
<evidence type="ECO:0000256" key="1">
    <source>
        <dbReference type="SAM" id="MobiDB-lite"/>
    </source>
</evidence>
<keyword evidence="2" id="KW-1185">Reference proteome</keyword>
<feature type="compositionally biased region" description="Polar residues" evidence="1">
    <location>
        <begin position="58"/>
        <end position="70"/>
    </location>
</feature>
<sequence length="70" mass="7391">MALPLRNLMPSRTPSASLQNAGSRPSGAHLQMCSYHGGCTHNNASFGAQHPDRAGPSKATTTSPSRCYFC</sequence>
<evidence type="ECO:0000313" key="2">
    <source>
        <dbReference type="Proteomes" id="UP000887565"/>
    </source>
</evidence>
<dbReference type="AlphaFoldDB" id="A0A915HP93"/>
<feature type="region of interest" description="Disordered" evidence="1">
    <location>
        <begin position="44"/>
        <end position="70"/>
    </location>
</feature>
<proteinExistence type="predicted"/>
<protein>
    <submittedName>
        <fullName evidence="3">Uncharacterized protein</fullName>
    </submittedName>
</protein>
<dbReference type="Proteomes" id="UP000887565">
    <property type="component" value="Unplaced"/>
</dbReference>
<reference evidence="3" key="1">
    <citation type="submission" date="2022-11" db="UniProtKB">
        <authorList>
            <consortium name="WormBaseParasite"/>
        </authorList>
    </citation>
    <scope>IDENTIFICATION</scope>
</reference>
<dbReference type="WBParaSite" id="nRc.2.0.1.t03534-RA">
    <property type="protein sequence ID" value="nRc.2.0.1.t03534-RA"/>
    <property type="gene ID" value="nRc.2.0.1.g03534"/>
</dbReference>
<accession>A0A915HP93</accession>
<feature type="compositionally biased region" description="Polar residues" evidence="1">
    <location>
        <begin position="10"/>
        <end position="23"/>
    </location>
</feature>